<dbReference type="PROSITE" id="PS00138">
    <property type="entry name" value="SUBTILASE_SER"/>
    <property type="match status" value="1"/>
</dbReference>
<feature type="active site" description="Charge relay system" evidence="5">
    <location>
        <position position="424"/>
    </location>
</feature>
<feature type="domain" description="Peptidase S8/S53" evidence="7">
    <location>
        <begin position="208"/>
        <end position="445"/>
    </location>
</feature>
<dbReference type="InterPro" id="IPR015500">
    <property type="entry name" value="Peptidase_S8_subtilisin-rel"/>
</dbReference>
<dbReference type="CDD" id="cd00306">
    <property type="entry name" value="Peptidases_S8_S53"/>
    <property type="match status" value="1"/>
</dbReference>
<sequence length="488" mass="52992">MPADQRLKDALRLIIEDREGKDPGPGNERWFGTTAVHPYNWEELGYAEYFYRRDTLLVRTEDVELVLRALREEPAEREKEDPEGPIIPENVAIDRLPVIDGVTGLVWRYGRSSRSVQAGKDGVYGGREFPGEPNGRYDDDDALSTPNVLARLDRSIGEGVARPCAALPLNGNGHPCPASEPAEVPSSSAAPVPSINSGICCGQHGWDGRGVLVGVVDGGLVEATTHQWPWMEGVYGDPDPAALPGDPIGAYSCHGTFVAGCVRTTAPKAEVCVKRAKEITWRLYGGMAYEYEIIQRMSDLLDLGADIIVCEFDGATRHHLPLHTFDAFYRTRLRHLNVTVLAPAGNDETHLPTFPAAYTWTIGVGALSADGNTRAHFSNYGHWVDVYAPGEELVNAFGTGKYKCEEEPYEEREFAGLANWSGTSFSTPLVAGMIAARMSGTGENAPQAAEAVLRFARSQSAPGIGPVLHPHQICSPCAKPHCEPRCGC</sequence>
<comment type="similarity">
    <text evidence="1 5">Belongs to the peptidase S8 family.</text>
</comment>
<keyword evidence="2 5" id="KW-0645">Protease</keyword>
<dbReference type="InterPro" id="IPR036852">
    <property type="entry name" value="Peptidase_S8/S53_dom_sf"/>
</dbReference>
<evidence type="ECO:0000256" key="2">
    <source>
        <dbReference type="ARBA" id="ARBA00022670"/>
    </source>
</evidence>
<dbReference type="Pfam" id="PF00082">
    <property type="entry name" value="Peptidase_S8"/>
    <property type="match status" value="1"/>
</dbReference>
<keyword evidence="9" id="KW-1185">Reference proteome</keyword>
<evidence type="ECO:0000256" key="6">
    <source>
        <dbReference type="SAM" id="MobiDB-lite"/>
    </source>
</evidence>
<feature type="region of interest" description="Disordered" evidence="6">
    <location>
        <begin position="121"/>
        <end position="142"/>
    </location>
</feature>
<dbReference type="PANTHER" id="PTHR43399">
    <property type="entry name" value="SUBTILISIN-RELATED"/>
    <property type="match status" value="1"/>
</dbReference>
<dbReference type="Gene3D" id="3.40.50.200">
    <property type="entry name" value="Peptidase S8/S53 domain"/>
    <property type="match status" value="1"/>
</dbReference>
<gene>
    <name evidence="8" type="ORF">GCM10009741_20860</name>
</gene>
<organism evidence="8 9">
    <name type="scientific">Kribbella lupini</name>
    <dbReference type="NCBI Taxonomy" id="291602"/>
    <lineage>
        <taxon>Bacteria</taxon>
        <taxon>Bacillati</taxon>
        <taxon>Actinomycetota</taxon>
        <taxon>Actinomycetes</taxon>
        <taxon>Propionibacteriales</taxon>
        <taxon>Kribbellaceae</taxon>
        <taxon>Kribbella</taxon>
    </lineage>
</organism>
<dbReference type="Proteomes" id="UP001500363">
    <property type="component" value="Unassembled WGS sequence"/>
</dbReference>
<dbReference type="PANTHER" id="PTHR43399:SF4">
    <property type="entry name" value="CELL WALL-ASSOCIATED PROTEASE"/>
    <property type="match status" value="1"/>
</dbReference>
<proteinExistence type="inferred from homology"/>
<protein>
    <recommendedName>
        <fullName evidence="7">Peptidase S8/S53 domain-containing protein</fullName>
    </recommendedName>
</protein>
<keyword evidence="4 5" id="KW-0720">Serine protease</keyword>
<dbReference type="InterPro" id="IPR023828">
    <property type="entry name" value="Peptidase_S8_Ser-AS"/>
</dbReference>
<evidence type="ECO:0000259" key="7">
    <source>
        <dbReference type="Pfam" id="PF00082"/>
    </source>
</evidence>
<evidence type="ECO:0000256" key="5">
    <source>
        <dbReference type="PROSITE-ProRule" id="PRU01240"/>
    </source>
</evidence>
<reference evidence="9" key="1">
    <citation type="journal article" date="2019" name="Int. J. Syst. Evol. Microbiol.">
        <title>The Global Catalogue of Microorganisms (GCM) 10K type strain sequencing project: providing services to taxonomists for standard genome sequencing and annotation.</title>
        <authorList>
            <consortium name="The Broad Institute Genomics Platform"/>
            <consortium name="The Broad Institute Genome Sequencing Center for Infectious Disease"/>
            <person name="Wu L."/>
            <person name="Ma J."/>
        </authorList>
    </citation>
    <scope>NUCLEOTIDE SEQUENCE [LARGE SCALE GENOMIC DNA]</scope>
    <source>
        <strain evidence="9">JCM 14303</strain>
    </source>
</reference>
<evidence type="ECO:0000256" key="3">
    <source>
        <dbReference type="ARBA" id="ARBA00022801"/>
    </source>
</evidence>
<dbReference type="RefSeq" id="WP_344172454.1">
    <property type="nucleotide sequence ID" value="NZ_BAAANC010000001.1"/>
</dbReference>
<dbReference type="EMBL" id="BAAANC010000001">
    <property type="protein sequence ID" value="GAA1520085.1"/>
    <property type="molecule type" value="Genomic_DNA"/>
</dbReference>
<dbReference type="InterPro" id="IPR000209">
    <property type="entry name" value="Peptidase_S8/S53_dom"/>
</dbReference>
<comment type="caution">
    <text evidence="8">The sequence shown here is derived from an EMBL/GenBank/DDBJ whole genome shotgun (WGS) entry which is preliminary data.</text>
</comment>
<dbReference type="PRINTS" id="PR00723">
    <property type="entry name" value="SUBTILISIN"/>
</dbReference>
<evidence type="ECO:0000256" key="1">
    <source>
        <dbReference type="ARBA" id="ARBA00011073"/>
    </source>
</evidence>
<accession>A0ABP4LB56</accession>
<dbReference type="PROSITE" id="PS51892">
    <property type="entry name" value="SUBTILASE"/>
    <property type="match status" value="1"/>
</dbReference>
<keyword evidence="3 5" id="KW-0378">Hydrolase</keyword>
<evidence type="ECO:0000313" key="8">
    <source>
        <dbReference type="EMBL" id="GAA1520085.1"/>
    </source>
</evidence>
<feature type="active site" description="Charge relay system" evidence="5">
    <location>
        <position position="217"/>
    </location>
</feature>
<name>A0ABP4LB56_9ACTN</name>
<feature type="active site" description="Charge relay system" evidence="5">
    <location>
        <position position="254"/>
    </location>
</feature>
<evidence type="ECO:0000313" key="9">
    <source>
        <dbReference type="Proteomes" id="UP001500363"/>
    </source>
</evidence>
<dbReference type="InterPro" id="IPR051048">
    <property type="entry name" value="Peptidase_S8/S53_subtilisin"/>
</dbReference>
<evidence type="ECO:0000256" key="4">
    <source>
        <dbReference type="ARBA" id="ARBA00022825"/>
    </source>
</evidence>
<dbReference type="SUPFAM" id="SSF52743">
    <property type="entry name" value="Subtilisin-like"/>
    <property type="match status" value="1"/>
</dbReference>